<dbReference type="GO" id="GO:0016740">
    <property type="term" value="F:transferase activity"/>
    <property type="evidence" value="ECO:0007669"/>
    <property type="project" value="UniProtKB-KW"/>
</dbReference>
<keyword evidence="2" id="KW-0808">Transferase</keyword>
<feature type="compositionally biased region" description="Basic residues" evidence="1">
    <location>
        <begin position="98"/>
        <end position="139"/>
    </location>
</feature>
<accession>A0A6J4QZG0</accession>
<feature type="compositionally biased region" description="Basic residues" evidence="1">
    <location>
        <begin position="452"/>
        <end position="461"/>
    </location>
</feature>
<evidence type="ECO:0000256" key="1">
    <source>
        <dbReference type="SAM" id="MobiDB-lite"/>
    </source>
</evidence>
<dbReference type="AlphaFoldDB" id="A0A6J4QZG0"/>
<feature type="compositionally biased region" description="Basic and acidic residues" evidence="1">
    <location>
        <begin position="406"/>
        <end position="430"/>
    </location>
</feature>
<feature type="compositionally biased region" description="Basic and acidic residues" evidence="1">
    <location>
        <begin position="476"/>
        <end position="485"/>
    </location>
</feature>
<feature type="region of interest" description="Disordered" evidence="1">
    <location>
        <begin position="208"/>
        <end position="485"/>
    </location>
</feature>
<reference evidence="2" key="1">
    <citation type="submission" date="2020-02" db="EMBL/GenBank/DDBJ databases">
        <authorList>
            <person name="Meier V. D."/>
        </authorList>
    </citation>
    <scope>NUCLEOTIDE SEQUENCE</scope>
    <source>
        <strain evidence="2">AVDCRST_MAG25</strain>
    </source>
</reference>
<feature type="compositionally biased region" description="Basic residues" evidence="1">
    <location>
        <begin position="364"/>
        <end position="380"/>
    </location>
</feature>
<feature type="compositionally biased region" description="Basic and acidic residues" evidence="1">
    <location>
        <begin position="9"/>
        <end position="40"/>
    </location>
</feature>
<feature type="non-terminal residue" evidence="2">
    <location>
        <position position="1"/>
    </location>
</feature>
<proteinExistence type="predicted"/>
<feature type="compositionally biased region" description="Basic residues" evidence="1">
    <location>
        <begin position="392"/>
        <end position="401"/>
    </location>
</feature>
<feature type="compositionally biased region" description="Basic and acidic residues" evidence="1">
    <location>
        <begin position="83"/>
        <end position="97"/>
    </location>
</feature>
<name>A0A6J4QZG0_9ACTN</name>
<evidence type="ECO:0000313" key="2">
    <source>
        <dbReference type="EMBL" id="CAA9456891.1"/>
    </source>
</evidence>
<feature type="compositionally biased region" description="Basic and acidic residues" evidence="1">
    <location>
        <begin position="318"/>
        <end position="334"/>
    </location>
</feature>
<feature type="compositionally biased region" description="Basic residues" evidence="1">
    <location>
        <begin position="221"/>
        <end position="247"/>
    </location>
</feature>
<feature type="compositionally biased region" description="Basic residues" evidence="1">
    <location>
        <begin position="335"/>
        <end position="345"/>
    </location>
</feature>
<sequence length="485" mass="56680">EVRRSNSLPDRHRPQRDGRRGTRRSGPREGPRHRGRDPRCLRGRVRRALDDPRRGRRDLRPRRLRGRAPPLRRPPVRRGPPARGDRPSRRGYREGRGRRPQGRRCGHGLRGCRRSRRSGYRGRGRRGSAGRRERRRSWRRGSALAHDRGQLHDPVRRGGRYPHRARVRPRRRGRGDGDGRVLRVLHRGDAVQDRLPRLLHARADPGRVYRLCDGGSSGYHTGRRGRAHRQRDRGGLSRRHRRRSPGRRHGDAPQEDQAARRLRAHHADHRVPAPRLARRGCPDDRGDRPAHRRRYRRAPGMARGPRRVQRGLPRHHPGRDDGLRHGWSDQQDRLRLRHRGPRGRRFRPDGRRYGRRHDPALGPRARKRYPAQALHPRRAAQRPGQLGYGSLVHHRGRHPVRGGRSAARDPGLHGRLRADGRPLAPVRRDAQGAARRRVRRRSDRQLADVPRGHRHRHGRQRRPGDRAQAVHRRLRHEGSDLRRRL</sequence>
<feature type="compositionally biased region" description="Basic and acidic residues" evidence="1">
    <location>
        <begin position="346"/>
        <end position="359"/>
    </location>
</feature>
<feature type="compositionally biased region" description="Basic and acidic residues" evidence="1">
    <location>
        <begin position="145"/>
        <end position="156"/>
    </location>
</feature>
<dbReference type="EC" id="2.7.1.202" evidence="2"/>
<organism evidence="2">
    <name type="scientific">uncultured Rubrobacteraceae bacterium</name>
    <dbReference type="NCBI Taxonomy" id="349277"/>
    <lineage>
        <taxon>Bacteria</taxon>
        <taxon>Bacillati</taxon>
        <taxon>Actinomycetota</taxon>
        <taxon>Rubrobacteria</taxon>
        <taxon>Rubrobacterales</taxon>
        <taxon>Rubrobacteraceae</taxon>
        <taxon>environmental samples</taxon>
    </lineage>
</organism>
<gene>
    <name evidence="2" type="ORF">AVDCRST_MAG25-236</name>
</gene>
<feature type="compositionally biased region" description="Basic residues" evidence="1">
    <location>
        <begin position="157"/>
        <end position="173"/>
    </location>
</feature>
<feature type="compositionally biased region" description="Basic residues" evidence="1">
    <location>
        <begin position="54"/>
        <end position="66"/>
    </location>
</feature>
<dbReference type="EMBL" id="CADCVI010000017">
    <property type="protein sequence ID" value="CAA9456891.1"/>
    <property type="molecule type" value="Genomic_DNA"/>
</dbReference>
<feature type="compositionally biased region" description="Basic residues" evidence="1">
    <location>
        <begin position="304"/>
        <end position="317"/>
    </location>
</feature>
<feature type="region of interest" description="Disordered" evidence="1">
    <location>
        <begin position="1"/>
        <end position="180"/>
    </location>
</feature>
<protein>
    <submittedName>
        <fullName evidence="2">PTS system, fructose-specific IIA component / PTS system, fructose-specific IIB component / PTS system, fructose-specific IIC component</fullName>
        <ecNumber evidence="2">2.7.1.202</ecNumber>
    </submittedName>
</protein>
<feature type="compositionally biased region" description="Basic and acidic residues" evidence="1">
    <location>
        <begin position="280"/>
        <end position="289"/>
    </location>
</feature>
<feature type="non-terminal residue" evidence="2">
    <location>
        <position position="485"/>
    </location>
</feature>